<dbReference type="STRING" id="633440.SAMN05421869_15410"/>
<dbReference type="AlphaFoldDB" id="A0A1G9VQ86"/>
<dbReference type="Gene3D" id="3.20.20.30">
    <property type="entry name" value="Luciferase-like domain"/>
    <property type="match status" value="1"/>
</dbReference>
<keyword evidence="4" id="KW-0503">Monooxygenase</keyword>
<dbReference type="Proteomes" id="UP000199202">
    <property type="component" value="Unassembled WGS sequence"/>
</dbReference>
<dbReference type="PANTHER" id="PTHR42847:SF4">
    <property type="entry name" value="ALKANESULFONATE MONOOXYGENASE-RELATED"/>
    <property type="match status" value="1"/>
</dbReference>
<evidence type="ECO:0000313" key="6">
    <source>
        <dbReference type="EMBL" id="SDM74257.1"/>
    </source>
</evidence>
<dbReference type="SUPFAM" id="SSF51679">
    <property type="entry name" value="Bacterial luciferase-like"/>
    <property type="match status" value="1"/>
</dbReference>
<dbReference type="PANTHER" id="PTHR42847">
    <property type="entry name" value="ALKANESULFONATE MONOOXYGENASE"/>
    <property type="match status" value="1"/>
</dbReference>
<evidence type="ECO:0000256" key="3">
    <source>
        <dbReference type="ARBA" id="ARBA00023002"/>
    </source>
</evidence>
<name>A0A1G9VQ86_9ACTN</name>
<feature type="domain" description="Luciferase-like" evidence="5">
    <location>
        <begin position="20"/>
        <end position="239"/>
    </location>
</feature>
<sequence length="297" mass="32596">MVAAKDSLRFGVLLISDASARAEWVDKCRRAESLGYDVIVSPDHLNLLSPFPSAMLAAEVTERPRIGTYVLNACFYNSALLARDIATTDHFVEGRMELGIGTGYVESEFTATKIPFGSPGSRVDRMEALLDDLEAHFAHGDQPRPLQQPWPPVLIGGHGDRVLRLAARRAQIVSFTGAEFRPQYGRTALANAAKMLEKVKLVRAEAAERAPDLEFNVLVKAVVLTQDRRSAAEAEAVRRYGPDLTTEELLEVPTLLLGTAAQIAEQVRSHSSAYGITYFTVMEPAMEDFGKVIAILR</sequence>
<dbReference type="InterPro" id="IPR036661">
    <property type="entry name" value="Luciferase-like_sf"/>
</dbReference>
<evidence type="ECO:0000313" key="7">
    <source>
        <dbReference type="Proteomes" id="UP000199202"/>
    </source>
</evidence>
<gene>
    <name evidence="6" type="ORF">SAMN05421869_15410</name>
</gene>
<evidence type="ECO:0000256" key="2">
    <source>
        <dbReference type="ARBA" id="ARBA00022643"/>
    </source>
</evidence>
<dbReference type="RefSeq" id="WP_090947217.1">
    <property type="nucleotide sequence ID" value="NZ_FNDJ01000054.1"/>
</dbReference>
<dbReference type="InterPro" id="IPR011251">
    <property type="entry name" value="Luciferase-like_dom"/>
</dbReference>
<accession>A0A1G9VQ86</accession>
<dbReference type="EMBL" id="FNDJ01000054">
    <property type="protein sequence ID" value="SDM74257.1"/>
    <property type="molecule type" value="Genomic_DNA"/>
</dbReference>
<proteinExistence type="predicted"/>
<dbReference type="GO" id="GO:0008726">
    <property type="term" value="F:alkanesulfonate monooxygenase activity"/>
    <property type="evidence" value="ECO:0007669"/>
    <property type="project" value="TreeGrafter"/>
</dbReference>
<evidence type="ECO:0000256" key="4">
    <source>
        <dbReference type="ARBA" id="ARBA00023033"/>
    </source>
</evidence>
<evidence type="ECO:0000256" key="1">
    <source>
        <dbReference type="ARBA" id="ARBA00022630"/>
    </source>
</evidence>
<keyword evidence="1" id="KW-0285">Flavoprotein</keyword>
<keyword evidence="3" id="KW-0560">Oxidoreductase</keyword>
<reference evidence="6 7" key="1">
    <citation type="submission" date="2016-10" db="EMBL/GenBank/DDBJ databases">
        <authorList>
            <person name="de Groot N.N."/>
        </authorList>
    </citation>
    <scope>NUCLEOTIDE SEQUENCE [LARGE SCALE GENOMIC DNA]</scope>
    <source>
        <strain evidence="6 7">CGMCC 4.6533</strain>
    </source>
</reference>
<dbReference type="Pfam" id="PF00296">
    <property type="entry name" value="Bac_luciferase"/>
    <property type="match status" value="1"/>
</dbReference>
<dbReference type="OrthoDB" id="4288123at2"/>
<dbReference type="GO" id="GO:0046306">
    <property type="term" value="P:alkanesulfonate catabolic process"/>
    <property type="evidence" value="ECO:0007669"/>
    <property type="project" value="TreeGrafter"/>
</dbReference>
<evidence type="ECO:0000259" key="5">
    <source>
        <dbReference type="Pfam" id="PF00296"/>
    </source>
</evidence>
<dbReference type="InterPro" id="IPR050172">
    <property type="entry name" value="SsuD_RutA_monooxygenase"/>
</dbReference>
<dbReference type="InterPro" id="IPR019923">
    <property type="entry name" value="Lucif-like_OxRdtase_MSMEG_2516"/>
</dbReference>
<keyword evidence="7" id="KW-1185">Reference proteome</keyword>
<protein>
    <submittedName>
        <fullName evidence="6">Probable F420-dependent oxidoreductase, MSMEG_2516 family</fullName>
    </submittedName>
</protein>
<keyword evidence="2" id="KW-0288">FMN</keyword>
<dbReference type="NCBIfam" id="TIGR03621">
    <property type="entry name" value="F420_MSMEG_2516"/>
    <property type="match status" value="1"/>
</dbReference>
<organism evidence="6 7">
    <name type="scientific">Nonomuraea jiangxiensis</name>
    <dbReference type="NCBI Taxonomy" id="633440"/>
    <lineage>
        <taxon>Bacteria</taxon>
        <taxon>Bacillati</taxon>
        <taxon>Actinomycetota</taxon>
        <taxon>Actinomycetes</taxon>
        <taxon>Streptosporangiales</taxon>
        <taxon>Streptosporangiaceae</taxon>
        <taxon>Nonomuraea</taxon>
    </lineage>
</organism>